<dbReference type="GO" id="GO:0006351">
    <property type="term" value="P:DNA-templated transcription"/>
    <property type="evidence" value="ECO:0007669"/>
    <property type="project" value="InterPro"/>
</dbReference>
<dbReference type="InterPro" id="IPR007219">
    <property type="entry name" value="XnlR_reg_dom"/>
</dbReference>
<sequence>MVVESEFGGAENKPLSGPARLAGLTYSITHSFYVETIGKKRESMMGTTMDSKQQAHPPSSTVFRAQSTPTEDTNDGSLNTPGSAPGPGTPLTSMSYNCQPCVRRKVKCDRLVPTCSSCVKTKQNCIYQAPPKPRRKKRKGIDDSHDTEDRRHATADEDISERLARYERILRENGLLDVEGNATSPATQRTAWYPTPVPEGGLPPSRPSHFQARPGKLVAGDGKSRYIDSNLWLDTGAEDIQDMSDDAEAAPEHPLSSFRPGLYDPVSGALLGLTHDLLDFHPSYEHAMALWTAHMQNVEPLCRILHIPTTAKMVETVARQPSTASKAQECQLFAIYHFAVYSMDEEDCLRQFGQSRSVLLPKYAHALRQALVNASWLKTTEMPVMQAYMLFLISGRTYIDPHTYWMLTGIGVRIAQRMGLHHDGEGLGLPPFEVQMRRRLFWQLIPLDGFAGQHSGTGISMLPSSWDVKMPLNVNDDQIYPGMTEWPEEEKGATDMIYVLCRAELSNYYSKVAVRLKENGPAVHLREGQSSDQIDDVERTIEEKYLRYCDIIDPLHYLVLLIVRSAANVVRLRTRIKPLKNHNISEKERRELCGIAQKILEGDNAIYRSHNLKNFRWQVKEFFLWDALICMLTSLTIPGFFSRTELDVTWAKLIDVWSHHPELLETWRPVHVMAGKAILEAWTANPPTKCEPEPYFVTALKARRNKARRAPPTDVKAAADLKKDVTFARTFDAAALGEWSEAGLLTDNDFSPGVGDFVFWDQFFLNAEMSQIAGQDTGRDNNKIHG</sequence>
<proteinExistence type="predicted"/>
<reference evidence="6" key="1">
    <citation type="submission" date="2022-10" db="EMBL/GenBank/DDBJ databases">
        <title>Tapping the CABI collections for fungal endophytes: first genome assemblies for Collariella, Neodidymelliopsis, Ascochyta clinopodiicola, Didymella pomorum, Didymosphaeria variabile, Neocosmospora piperis and Neocucurbitaria cava.</title>
        <authorList>
            <person name="Hill R."/>
        </authorList>
    </citation>
    <scope>NUCLEOTIDE SEQUENCE</scope>
    <source>
        <strain evidence="6">IMI 355082</strain>
    </source>
</reference>
<dbReference type="PANTHER" id="PTHR31001:SF85">
    <property type="entry name" value="ZN(II)2CYS6 TRANSCRIPTION FACTOR (EUROFUNG)"/>
    <property type="match status" value="1"/>
</dbReference>
<dbReference type="PROSITE" id="PS50048">
    <property type="entry name" value="ZN2_CY6_FUNGAL_2"/>
    <property type="match status" value="1"/>
</dbReference>
<evidence type="ECO:0000256" key="3">
    <source>
        <dbReference type="ARBA" id="ARBA00023242"/>
    </source>
</evidence>
<dbReference type="GO" id="GO:0000981">
    <property type="term" value="F:DNA-binding transcription factor activity, RNA polymerase II-specific"/>
    <property type="evidence" value="ECO:0007669"/>
    <property type="project" value="InterPro"/>
</dbReference>
<feature type="domain" description="Zn(2)-C6 fungal-type" evidence="5">
    <location>
        <begin position="97"/>
        <end position="127"/>
    </location>
</feature>
<feature type="region of interest" description="Disordered" evidence="4">
    <location>
        <begin position="129"/>
        <end position="156"/>
    </location>
</feature>
<keyword evidence="3" id="KW-0539">Nucleus</keyword>
<dbReference type="EMBL" id="JAPEVB010000002">
    <property type="protein sequence ID" value="KAJ4392950.1"/>
    <property type="molecule type" value="Genomic_DNA"/>
</dbReference>
<name>A0A9W9CXF3_9PEZI</name>
<evidence type="ECO:0000259" key="5">
    <source>
        <dbReference type="PROSITE" id="PS50048"/>
    </source>
</evidence>
<dbReference type="GO" id="GO:0005634">
    <property type="term" value="C:nucleus"/>
    <property type="evidence" value="ECO:0007669"/>
    <property type="project" value="UniProtKB-SubCell"/>
</dbReference>
<dbReference type="SMART" id="SM00906">
    <property type="entry name" value="Fungal_trans"/>
    <property type="match status" value="1"/>
</dbReference>
<dbReference type="GO" id="GO:0003677">
    <property type="term" value="F:DNA binding"/>
    <property type="evidence" value="ECO:0007669"/>
    <property type="project" value="InterPro"/>
</dbReference>
<dbReference type="CDD" id="cd12148">
    <property type="entry name" value="fungal_TF_MHR"/>
    <property type="match status" value="1"/>
</dbReference>
<dbReference type="OrthoDB" id="435881at2759"/>
<feature type="compositionally biased region" description="Polar residues" evidence="4">
    <location>
        <begin position="181"/>
        <end position="190"/>
    </location>
</feature>
<dbReference type="SMART" id="SM00066">
    <property type="entry name" value="GAL4"/>
    <property type="match status" value="1"/>
</dbReference>
<dbReference type="Pfam" id="PF04082">
    <property type="entry name" value="Fungal_trans"/>
    <property type="match status" value="1"/>
</dbReference>
<dbReference type="Gene3D" id="4.10.240.10">
    <property type="entry name" value="Zn(2)-C6 fungal-type DNA-binding domain"/>
    <property type="match status" value="1"/>
</dbReference>
<evidence type="ECO:0000313" key="6">
    <source>
        <dbReference type="EMBL" id="KAJ4392950.1"/>
    </source>
</evidence>
<evidence type="ECO:0000256" key="4">
    <source>
        <dbReference type="SAM" id="MobiDB-lite"/>
    </source>
</evidence>
<gene>
    <name evidence="6" type="ORF">N0V93_002154</name>
</gene>
<comment type="subcellular location">
    <subcellularLocation>
        <location evidence="1">Nucleus</location>
    </subcellularLocation>
</comment>
<dbReference type="PANTHER" id="PTHR31001">
    <property type="entry name" value="UNCHARACTERIZED TRANSCRIPTIONAL REGULATORY PROTEIN"/>
    <property type="match status" value="1"/>
</dbReference>
<dbReference type="InterPro" id="IPR036864">
    <property type="entry name" value="Zn2-C6_fun-type_DNA-bd_sf"/>
</dbReference>
<feature type="compositionally biased region" description="Basic and acidic residues" evidence="4">
    <location>
        <begin position="140"/>
        <end position="156"/>
    </location>
</feature>
<dbReference type="AlphaFoldDB" id="A0A9W9CXF3"/>
<keyword evidence="7" id="KW-1185">Reference proteome</keyword>
<dbReference type="InterPro" id="IPR050613">
    <property type="entry name" value="Sec_Metabolite_Reg"/>
</dbReference>
<feature type="compositionally biased region" description="Polar residues" evidence="4">
    <location>
        <begin position="45"/>
        <end position="82"/>
    </location>
</feature>
<comment type="caution">
    <text evidence="6">The sequence shown here is derived from an EMBL/GenBank/DDBJ whole genome shotgun (WGS) entry which is preliminary data.</text>
</comment>
<evidence type="ECO:0000256" key="2">
    <source>
        <dbReference type="ARBA" id="ARBA00022723"/>
    </source>
</evidence>
<dbReference type="Pfam" id="PF00172">
    <property type="entry name" value="Zn_clus"/>
    <property type="match status" value="1"/>
</dbReference>
<protein>
    <recommendedName>
        <fullName evidence="5">Zn(2)-C6 fungal-type domain-containing protein</fullName>
    </recommendedName>
</protein>
<feature type="region of interest" description="Disordered" evidence="4">
    <location>
        <begin position="179"/>
        <end position="217"/>
    </location>
</feature>
<dbReference type="GO" id="GO:0008270">
    <property type="term" value="F:zinc ion binding"/>
    <property type="evidence" value="ECO:0007669"/>
    <property type="project" value="InterPro"/>
</dbReference>
<dbReference type="Proteomes" id="UP001140453">
    <property type="component" value="Unassembled WGS sequence"/>
</dbReference>
<dbReference type="SUPFAM" id="SSF57701">
    <property type="entry name" value="Zn2/Cys6 DNA-binding domain"/>
    <property type="match status" value="1"/>
</dbReference>
<feature type="region of interest" description="Disordered" evidence="4">
    <location>
        <begin position="44"/>
        <end position="91"/>
    </location>
</feature>
<dbReference type="CDD" id="cd00067">
    <property type="entry name" value="GAL4"/>
    <property type="match status" value="1"/>
</dbReference>
<evidence type="ECO:0000256" key="1">
    <source>
        <dbReference type="ARBA" id="ARBA00004123"/>
    </source>
</evidence>
<evidence type="ECO:0000313" key="7">
    <source>
        <dbReference type="Proteomes" id="UP001140453"/>
    </source>
</evidence>
<accession>A0A9W9CXF3</accession>
<dbReference type="InterPro" id="IPR001138">
    <property type="entry name" value="Zn2Cys6_DnaBD"/>
</dbReference>
<organism evidence="6 7">
    <name type="scientific">Gnomoniopsis smithogilvyi</name>
    <dbReference type="NCBI Taxonomy" id="1191159"/>
    <lineage>
        <taxon>Eukaryota</taxon>
        <taxon>Fungi</taxon>
        <taxon>Dikarya</taxon>
        <taxon>Ascomycota</taxon>
        <taxon>Pezizomycotina</taxon>
        <taxon>Sordariomycetes</taxon>
        <taxon>Sordariomycetidae</taxon>
        <taxon>Diaporthales</taxon>
        <taxon>Gnomoniaceae</taxon>
        <taxon>Gnomoniopsis</taxon>
    </lineage>
</organism>
<keyword evidence="2" id="KW-0479">Metal-binding</keyword>